<evidence type="ECO:0000313" key="12">
    <source>
        <dbReference type="Proteomes" id="UP001497482"/>
    </source>
</evidence>
<dbReference type="AlphaFoldDB" id="A0AAV2K1Y7"/>
<dbReference type="InterPro" id="IPR013783">
    <property type="entry name" value="Ig-like_fold"/>
</dbReference>
<dbReference type="PROSITE" id="PS50835">
    <property type="entry name" value="IG_LIKE"/>
    <property type="match status" value="1"/>
</dbReference>
<keyword evidence="6" id="KW-1015">Disulfide bond</keyword>
<dbReference type="PANTHER" id="PTHR21462:SF2">
    <property type="entry name" value="CELL SURFACE GLYCOPROTEIN CD200 RECEPTOR 2"/>
    <property type="match status" value="1"/>
</dbReference>
<name>A0AAV2K1Y7_KNICA</name>
<reference evidence="11 12" key="1">
    <citation type="submission" date="2024-04" db="EMBL/GenBank/DDBJ databases">
        <authorList>
            <person name="Waldvogel A.-M."/>
            <person name="Schoenle A."/>
        </authorList>
    </citation>
    <scope>NUCLEOTIDE SEQUENCE [LARGE SCALE GENOMIC DNA]</scope>
</reference>
<evidence type="ECO:0000313" key="11">
    <source>
        <dbReference type="EMBL" id="CAL1582142.1"/>
    </source>
</evidence>
<organism evidence="11 12">
    <name type="scientific">Knipowitschia caucasica</name>
    <name type="common">Caucasian dwarf goby</name>
    <name type="synonym">Pomatoschistus caucasicus</name>
    <dbReference type="NCBI Taxonomy" id="637954"/>
    <lineage>
        <taxon>Eukaryota</taxon>
        <taxon>Metazoa</taxon>
        <taxon>Chordata</taxon>
        <taxon>Craniata</taxon>
        <taxon>Vertebrata</taxon>
        <taxon>Euteleostomi</taxon>
        <taxon>Actinopterygii</taxon>
        <taxon>Neopterygii</taxon>
        <taxon>Teleostei</taxon>
        <taxon>Neoteleostei</taxon>
        <taxon>Acanthomorphata</taxon>
        <taxon>Gobiaria</taxon>
        <taxon>Gobiiformes</taxon>
        <taxon>Gobioidei</taxon>
        <taxon>Gobiidae</taxon>
        <taxon>Gobiinae</taxon>
        <taxon>Knipowitschia</taxon>
    </lineage>
</organism>
<evidence type="ECO:0000256" key="5">
    <source>
        <dbReference type="ARBA" id="ARBA00023136"/>
    </source>
</evidence>
<dbReference type="PANTHER" id="PTHR21462">
    <property type="entry name" value="CELL SURFACE GLYCOPROTEIN OX2 RECEPTOR PRECURSOR"/>
    <property type="match status" value="1"/>
</dbReference>
<keyword evidence="7" id="KW-0675">Receptor</keyword>
<dbReference type="EMBL" id="OZ035837">
    <property type="protein sequence ID" value="CAL1582142.1"/>
    <property type="molecule type" value="Genomic_DNA"/>
</dbReference>
<dbReference type="GO" id="GO:0009986">
    <property type="term" value="C:cell surface"/>
    <property type="evidence" value="ECO:0007669"/>
    <property type="project" value="UniProtKB-ARBA"/>
</dbReference>
<evidence type="ECO:0000256" key="3">
    <source>
        <dbReference type="ARBA" id="ARBA00022692"/>
    </source>
</evidence>
<keyword evidence="5 9" id="KW-0472">Membrane</keyword>
<dbReference type="InterPro" id="IPR007110">
    <property type="entry name" value="Ig-like_dom"/>
</dbReference>
<keyword evidence="3 9" id="KW-0812">Transmembrane</keyword>
<sequence length="169" mass="18801">MVKRNAPPEVSSWVEWRGGRRVAVCRAEGASPAANVSWLITGNATTKTSESDGLITMETTVELPTPEQAQNISCTVTHPYWDEPHVIRPDFSPRQAMSQNRTAVYATIAISVVFCLAMLVLGIKKVTHLRMNQNSSKSPSVEEVEEVEPYESYVQRVNSIYNSSRDLFA</sequence>
<evidence type="ECO:0000256" key="9">
    <source>
        <dbReference type="SAM" id="Phobius"/>
    </source>
</evidence>
<protein>
    <recommendedName>
        <fullName evidence="10">Ig-like domain-containing protein</fullName>
    </recommendedName>
</protein>
<proteinExistence type="inferred from homology"/>
<keyword evidence="12" id="KW-1185">Reference proteome</keyword>
<dbReference type="InterPro" id="IPR013162">
    <property type="entry name" value="CD80_C2-set"/>
</dbReference>
<dbReference type="Gene3D" id="2.60.40.10">
    <property type="entry name" value="Immunoglobulins"/>
    <property type="match status" value="1"/>
</dbReference>
<evidence type="ECO:0000256" key="8">
    <source>
        <dbReference type="ARBA" id="ARBA00023180"/>
    </source>
</evidence>
<evidence type="ECO:0000256" key="4">
    <source>
        <dbReference type="ARBA" id="ARBA00022989"/>
    </source>
</evidence>
<dbReference type="InterPro" id="IPR040012">
    <property type="entry name" value="CD200R"/>
</dbReference>
<evidence type="ECO:0000259" key="10">
    <source>
        <dbReference type="PROSITE" id="PS50835"/>
    </source>
</evidence>
<dbReference type="GO" id="GO:0038023">
    <property type="term" value="F:signaling receptor activity"/>
    <property type="evidence" value="ECO:0007669"/>
    <property type="project" value="InterPro"/>
</dbReference>
<evidence type="ECO:0000256" key="1">
    <source>
        <dbReference type="ARBA" id="ARBA00004167"/>
    </source>
</evidence>
<evidence type="ECO:0000256" key="7">
    <source>
        <dbReference type="ARBA" id="ARBA00023170"/>
    </source>
</evidence>
<dbReference type="Proteomes" id="UP001497482">
    <property type="component" value="Chromosome 15"/>
</dbReference>
<feature type="domain" description="Ig-like" evidence="10">
    <location>
        <begin position="8"/>
        <end position="78"/>
    </location>
</feature>
<dbReference type="InterPro" id="IPR036179">
    <property type="entry name" value="Ig-like_dom_sf"/>
</dbReference>
<comment type="similarity">
    <text evidence="2">Belongs to the CD200R family.</text>
</comment>
<feature type="transmembrane region" description="Helical" evidence="9">
    <location>
        <begin position="103"/>
        <end position="123"/>
    </location>
</feature>
<dbReference type="GO" id="GO:0150077">
    <property type="term" value="P:regulation of neuroinflammatory response"/>
    <property type="evidence" value="ECO:0007669"/>
    <property type="project" value="InterPro"/>
</dbReference>
<dbReference type="GO" id="GO:0016020">
    <property type="term" value="C:membrane"/>
    <property type="evidence" value="ECO:0007669"/>
    <property type="project" value="UniProtKB-SubCell"/>
</dbReference>
<keyword evidence="8" id="KW-0325">Glycoprotein</keyword>
<evidence type="ECO:0000256" key="2">
    <source>
        <dbReference type="ARBA" id="ARBA00008215"/>
    </source>
</evidence>
<evidence type="ECO:0000256" key="6">
    <source>
        <dbReference type="ARBA" id="ARBA00023157"/>
    </source>
</evidence>
<accession>A0AAV2K1Y7</accession>
<dbReference type="Pfam" id="PF08205">
    <property type="entry name" value="C2-set_2"/>
    <property type="match status" value="1"/>
</dbReference>
<comment type="subcellular location">
    <subcellularLocation>
        <location evidence="1">Membrane</location>
        <topology evidence="1">Single-pass membrane protein</topology>
    </subcellularLocation>
</comment>
<keyword evidence="4 9" id="KW-1133">Transmembrane helix</keyword>
<dbReference type="SUPFAM" id="SSF48726">
    <property type="entry name" value="Immunoglobulin"/>
    <property type="match status" value="1"/>
</dbReference>
<gene>
    <name evidence="11" type="ORF">KC01_LOCUS12813</name>
</gene>